<evidence type="ECO:0000313" key="1">
    <source>
        <dbReference type="EMBL" id="CAB4125555.1"/>
    </source>
</evidence>
<dbReference type="EMBL" id="LR798231">
    <property type="protein sequence ID" value="CAB5208385.1"/>
    <property type="molecule type" value="Genomic_DNA"/>
</dbReference>
<protein>
    <submittedName>
        <fullName evidence="1">Uncharacterized protein</fullName>
    </submittedName>
</protein>
<dbReference type="EMBL" id="LR796187">
    <property type="protein sequence ID" value="CAB4125555.1"/>
    <property type="molecule type" value="Genomic_DNA"/>
</dbReference>
<evidence type="ECO:0000313" key="2">
    <source>
        <dbReference type="EMBL" id="CAB5208385.1"/>
    </source>
</evidence>
<gene>
    <name evidence="2" type="ORF">UFOVP181_8</name>
    <name evidence="1" type="ORF">UFOVP57_155</name>
</gene>
<proteinExistence type="predicted"/>
<reference evidence="1" key="1">
    <citation type="submission" date="2020-04" db="EMBL/GenBank/DDBJ databases">
        <authorList>
            <person name="Chiriac C."/>
            <person name="Salcher M."/>
            <person name="Ghai R."/>
            <person name="Kavagutti S V."/>
        </authorList>
    </citation>
    <scope>NUCLEOTIDE SEQUENCE</scope>
</reference>
<name>A0A6J5KWF6_9CAUD</name>
<accession>A0A6J5KWF6</accession>
<sequence length="75" mass="8545">MNERIKQLALQAGYSKDFLAIGLPNNMEKFAELIVRECATAFEAEVNTWKEIDPYQGSIKRQGTKAIKQHFGVEE</sequence>
<organism evidence="1">
    <name type="scientific">uncultured Caudovirales phage</name>
    <dbReference type="NCBI Taxonomy" id="2100421"/>
    <lineage>
        <taxon>Viruses</taxon>
        <taxon>Duplodnaviria</taxon>
        <taxon>Heunggongvirae</taxon>
        <taxon>Uroviricota</taxon>
        <taxon>Caudoviricetes</taxon>
        <taxon>Peduoviridae</taxon>
        <taxon>Maltschvirus</taxon>
        <taxon>Maltschvirus maltsch</taxon>
    </lineage>
</organism>